<evidence type="ECO:0000313" key="6">
    <source>
        <dbReference type="EMBL" id="HIZ38064.1"/>
    </source>
</evidence>
<dbReference type="PANTHER" id="PTHR46847:SF1">
    <property type="entry name" value="D-ALLOSE-BINDING PERIPLASMIC PROTEIN-RELATED"/>
    <property type="match status" value="1"/>
</dbReference>
<feature type="domain" description="Periplasmic binding protein" evidence="5">
    <location>
        <begin position="80"/>
        <end position="336"/>
    </location>
</feature>
<evidence type="ECO:0000313" key="7">
    <source>
        <dbReference type="Proteomes" id="UP000824037"/>
    </source>
</evidence>
<dbReference type="GO" id="GO:0030246">
    <property type="term" value="F:carbohydrate binding"/>
    <property type="evidence" value="ECO:0007669"/>
    <property type="project" value="UniProtKB-ARBA"/>
</dbReference>
<proteinExistence type="inferred from homology"/>
<comment type="similarity">
    <text evidence="2">Belongs to the bacterial solute-binding protein 2 family.</text>
</comment>
<dbReference type="InterPro" id="IPR025997">
    <property type="entry name" value="SBP_2_dom"/>
</dbReference>
<dbReference type="GO" id="GO:0030313">
    <property type="term" value="C:cell envelope"/>
    <property type="evidence" value="ECO:0007669"/>
    <property type="project" value="UniProtKB-SubCell"/>
</dbReference>
<dbReference type="EMBL" id="DXBY01000339">
    <property type="protein sequence ID" value="HIZ38064.1"/>
    <property type="molecule type" value="Genomic_DNA"/>
</dbReference>
<gene>
    <name evidence="6" type="ORF">H9815_19995</name>
</gene>
<dbReference type="InterPro" id="IPR028082">
    <property type="entry name" value="Peripla_BP_I"/>
</dbReference>
<reference evidence="6" key="2">
    <citation type="submission" date="2021-04" db="EMBL/GenBank/DDBJ databases">
        <authorList>
            <person name="Gilroy R."/>
        </authorList>
    </citation>
    <scope>NUCLEOTIDE SEQUENCE</scope>
    <source>
        <strain evidence="6">ChiGjej4B4-7305</strain>
    </source>
</reference>
<dbReference type="Pfam" id="PF13407">
    <property type="entry name" value="Peripla_BP_4"/>
    <property type="match status" value="1"/>
</dbReference>
<evidence type="ECO:0000256" key="1">
    <source>
        <dbReference type="ARBA" id="ARBA00004196"/>
    </source>
</evidence>
<reference evidence="6" key="1">
    <citation type="journal article" date="2021" name="PeerJ">
        <title>Extensive microbial diversity within the chicken gut microbiome revealed by metagenomics and culture.</title>
        <authorList>
            <person name="Gilroy R."/>
            <person name="Ravi A."/>
            <person name="Getino M."/>
            <person name="Pursley I."/>
            <person name="Horton D.L."/>
            <person name="Alikhan N.F."/>
            <person name="Baker D."/>
            <person name="Gharbi K."/>
            <person name="Hall N."/>
            <person name="Watson M."/>
            <person name="Adriaenssens E.M."/>
            <person name="Foster-Nyarko E."/>
            <person name="Jarju S."/>
            <person name="Secka A."/>
            <person name="Antonio M."/>
            <person name="Oren A."/>
            <person name="Chaudhuri R.R."/>
            <person name="La Ragione R."/>
            <person name="Hildebrand F."/>
            <person name="Pallen M.J."/>
        </authorList>
    </citation>
    <scope>NUCLEOTIDE SEQUENCE</scope>
    <source>
        <strain evidence="6">ChiGjej4B4-7305</strain>
    </source>
</reference>
<dbReference type="SUPFAM" id="SSF53822">
    <property type="entry name" value="Periplasmic binding protein-like I"/>
    <property type="match status" value="1"/>
</dbReference>
<dbReference type="AlphaFoldDB" id="A0A9D2J722"/>
<organism evidence="6 7">
    <name type="scientific">Candidatus Ruania gallistercoris</name>
    <dbReference type="NCBI Taxonomy" id="2838746"/>
    <lineage>
        <taxon>Bacteria</taxon>
        <taxon>Bacillati</taxon>
        <taxon>Actinomycetota</taxon>
        <taxon>Actinomycetes</taxon>
        <taxon>Micrococcales</taxon>
        <taxon>Ruaniaceae</taxon>
        <taxon>Ruania</taxon>
    </lineage>
</organism>
<protein>
    <submittedName>
        <fullName evidence="6">Substrate-binding domain-containing protein</fullName>
    </submittedName>
</protein>
<comment type="subcellular location">
    <subcellularLocation>
        <location evidence="1">Cell envelope</location>
    </subcellularLocation>
</comment>
<dbReference type="PANTHER" id="PTHR46847">
    <property type="entry name" value="D-ALLOSE-BINDING PERIPLASMIC PROTEIN-RELATED"/>
    <property type="match status" value="1"/>
</dbReference>
<dbReference type="Proteomes" id="UP000824037">
    <property type="component" value="Unassembled WGS sequence"/>
</dbReference>
<accession>A0A9D2J722</accession>
<evidence type="ECO:0000256" key="3">
    <source>
        <dbReference type="ARBA" id="ARBA00022729"/>
    </source>
</evidence>
<dbReference type="Gene3D" id="3.40.50.2300">
    <property type="match status" value="2"/>
</dbReference>
<evidence type="ECO:0000256" key="4">
    <source>
        <dbReference type="SAM" id="MobiDB-lite"/>
    </source>
</evidence>
<evidence type="ECO:0000256" key="2">
    <source>
        <dbReference type="ARBA" id="ARBA00007639"/>
    </source>
</evidence>
<keyword evidence="3" id="KW-0732">Signal</keyword>
<comment type="caution">
    <text evidence="6">The sequence shown here is derived from an EMBL/GenBank/DDBJ whole genome shotgun (WGS) entry which is preliminary data.</text>
</comment>
<sequence length="365" mass="37770">MATGGPFRSIDNKRNSGRYSLGDHRQSIGAIVRRRRSTVLTTLSAATAVMFLAASCSGATSDPTAGDETEGQATALQIGVTIHQADVYFQSIADVVASTVEADGGSMTLVNTQTDASTEATGFQNLISAQVDGIVTSPLSPEGSLASVQAAADAGIPIICYNTCLGESSEDVAEAFIESDQYDLGTQTGQYAAAALEEDGESTAVLAMLNCNRFEACQARQDGFLDALEESGITVEVVNDQEALAADEATGIATDMLTANQDINVMWASSQSSTEGMVAAVQAAGRDDLALFGTDVSPSLVNSIQDGTLQAVTGQDSAQTGELAVQYIRSAINGEEISPFSVEIPGVLYSGDDPEALDAYLEAQG</sequence>
<name>A0A9D2J722_9MICO</name>
<evidence type="ECO:0000259" key="5">
    <source>
        <dbReference type="Pfam" id="PF13407"/>
    </source>
</evidence>
<feature type="region of interest" description="Disordered" evidence="4">
    <location>
        <begin position="1"/>
        <end position="21"/>
    </location>
</feature>